<feature type="region of interest" description="Disordered" evidence="1">
    <location>
        <begin position="729"/>
        <end position="771"/>
    </location>
</feature>
<dbReference type="Proteomes" id="UP001442494">
    <property type="component" value="Unassembled WGS sequence"/>
</dbReference>
<evidence type="ECO:0000259" key="3">
    <source>
        <dbReference type="SMART" id="SM01080"/>
    </source>
</evidence>
<organism evidence="4 5">
    <name type="scientific">Funiculus sociatus GB2-A5</name>
    <dbReference type="NCBI Taxonomy" id="2933946"/>
    <lineage>
        <taxon>Bacteria</taxon>
        <taxon>Bacillati</taxon>
        <taxon>Cyanobacteriota</taxon>
        <taxon>Cyanophyceae</taxon>
        <taxon>Coleofasciculales</taxon>
        <taxon>Coleofasciculaceae</taxon>
        <taxon>Funiculus</taxon>
    </lineage>
</organism>
<reference evidence="4 5" key="1">
    <citation type="submission" date="2022-04" db="EMBL/GenBank/DDBJ databases">
        <title>Positive selection, recombination, and allopatry shape intraspecific diversity of widespread and dominant cyanobacteria.</title>
        <authorList>
            <person name="Wei J."/>
            <person name="Shu W."/>
            <person name="Hu C."/>
        </authorList>
    </citation>
    <scope>NUCLEOTIDE SEQUENCE [LARGE SCALE GENOMIC DNA]</scope>
    <source>
        <strain evidence="4 5">GB2-A5</strain>
    </source>
</reference>
<dbReference type="InterPro" id="IPR007890">
    <property type="entry name" value="CHASE2"/>
</dbReference>
<dbReference type="RefSeq" id="WP_190421287.1">
    <property type="nucleotide sequence ID" value="NZ_JAMPKK010000047.1"/>
</dbReference>
<name>A0ABV0JTB2_9CYAN</name>
<dbReference type="Pfam" id="PF05226">
    <property type="entry name" value="CHASE2"/>
    <property type="match status" value="1"/>
</dbReference>
<dbReference type="SMART" id="SM01080">
    <property type="entry name" value="CHASE2"/>
    <property type="match status" value="1"/>
</dbReference>
<evidence type="ECO:0000313" key="4">
    <source>
        <dbReference type="EMBL" id="MEP0866637.1"/>
    </source>
</evidence>
<feature type="transmembrane region" description="Helical" evidence="2">
    <location>
        <begin position="401"/>
        <end position="420"/>
    </location>
</feature>
<evidence type="ECO:0000256" key="1">
    <source>
        <dbReference type="SAM" id="MobiDB-lite"/>
    </source>
</evidence>
<evidence type="ECO:0000313" key="5">
    <source>
        <dbReference type="Proteomes" id="UP001442494"/>
    </source>
</evidence>
<keyword evidence="5" id="KW-1185">Reference proteome</keyword>
<keyword evidence="2" id="KW-0812">Transmembrane</keyword>
<protein>
    <submittedName>
        <fullName evidence="4">CHASE2 domain-containing protein</fullName>
    </submittedName>
</protein>
<feature type="region of interest" description="Disordered" evidence="1">
    <location>
        <begin position="687"/>
        <end position="706"/>
    </location>
</feature>
<keyword evidence="2" id="KW-0472">Membrane</keyword>
<keyword evidence="2" id="KW-1133">Transmembrane helix</keyword>
<sequence>MISRLNSKIRSLLSNTNVGTTALNFGGQVVLTSVVITGLVVGARALGMLQGQELGAFDQLIRLRPDEGPDKRVLLVEITEGDIQAEKGWPLSDATIARVLQKLDEYEPRAIGIDIIRDVPVKEGNADLLKVLKGSDRIITICQLSDGKQAGFPPPPSIPPEQVGFADFVKEPDGWVRRSLLVASPPAPKVPLENAHLCSDPEEQLTSLDMSLALIYLQAEGIEAEPTPDGNLKIGSTIFKSPDKNAGGYRNADMEGVQMLINYRSANEPANKVTLTDVLKGKVDPALVKDKVVLVGYTATSVNDDFNTPYSAGQEGTQKMPGVTIHAQVVSQILSAVLDKRPLFWYWNEWGELFWIWGWSLAGGILAWRIRRPWLLGIAGGVAIVVLYGTCYVLFLQAGWIPLIPPALALVATAGGVLIVERGYAKAIYKSVKGFLKIDIEIDEEKKERQVAEITETDYFVELQEKAKNFRSRGGTSSKAKAQPPSEAIETTEKNDDYLQQLQQQGKNLRPRHTDVEIESNPLTSEATVSPQVVIIDETNDYLQQLQQKAENRHRDVQIESNTQSSEVTVSASVPVITEETDDYLQQLQQKVKSRKHRHRDVEIESNTHTSEAAVSPQVVITEEIDYFEQLQQKAKLKNWDADGREAAIEIEEDTQVSQNAQTAEEDYFQQLQQRVQLKNLDANGQTEGVAEIEEDSQVSQDAQTAEEDYFQQLQQRVRLKNLDANGQTEGVAEIEEDSQVSQEVNSSEEDYFEQLQQRANKRPKTEDESK</sequence>
<dbReference type="EMBL" id="JAMPKK010000047">
    <property type="protein sequence ID" value="MEP0866637.1"/>
    <property type="molecule type" value="Genomic_DNA"/>
</dbReference>
<proteinExistence type="predicted"/>
<feature type="domain" description="CHASE2" evidence="3">
    <location>
        <begin position="49"/>
        <end position="366"/>
    </location>
</feature>
<feature type="region of interest" description="Disordered" evidence="1">
    <location>
        <begin position="471"/>
        <end position="493"/>
    </location>
</feature>
<comment type="caution">
    <text evidence="4">The sequence shown here is derived from an EMBL/GenBank/DDBJ whole genome shotgun (WGS) entry which is preliminary data.</text>
</comment>
<evidence type="ECO:0000256" key="2">
    <source>
        <dbReference type="SAM" id="Phobius"/>
    </source>
</evidence>
<accession>A0ABV0JTB2</accession>
<gene>
    <name evidence="4" type="ORF">NDI37_19450</name>
</gene>
<feature type="transmembrane region" description="Helical" evidence="2">
    <location>
        <begin position="374"/>
        <end position="395"/>
    </location>
</feature>